<proteinExistence type="predicted"/>
<organism evidence="2 3">
    <name type="scientific">Caerostris extrusa</name>
    <name type="common">Bark spider</name>
    <name type="synonym">Caerostris bankana</name>
    <dbReference type="NCBI Taxonomy" id="172846"/>
    <lineage>
        <taxon>Eukaryota</taxon>
        <taxon>Metazoa</taxon>
        <taxon>Ecdysozoa</taxon>
        <taxon>Arthropoda</taxon>
        <taxon>Chelicerata</taxon>
        <taxon>Arachnida</taxon>
        <taxon>Araneae</taxon>
        <taxon>Araneomorphae</taxon>
        <taxon>Entelegynae</taxon>
        <taxon>Araneoidea</taxon>
        <taxon>Araneidae</taxon>
        <taxon>Caerostris</taxon>
    </lineage>
</organism>
<dbReference type="Proteomes" id="UP001054945">
    <property type="component" value="Unassembled WGS sequence"/>
</dbReference>
<reference evidence="2 3" key="1">
    <citation type="submission" date="2021-06" db="EMBL/GenBank/DDBJ databases">
        <title>Caerostris extrusa draft genome.</title>
        <authorList>
            <person name="Kono N."/>
            <person name="Arakawa K."/>
        </authorList>
    </citation>
    <scope>NUCLEOTIDE SEQUENCE [LARGE SCALE GENOMIC DNA]</scope>
</reference>
<feature type="compositionally biased region" description="Basic and acidic residues" evidence="1">
    <location>
        <begin position="133"/>
        <end position="146"/>
    </location>
</feature>
<feature type="region of interest" description="Disordered" evidence="1">
    <location>
        <begin position="1"/>
        <end position="27"/>
    </location>
</feature>
<evidence type="ECO:0000313" key="3">
    <source>
        <dbReference type="Proteomes" id="UP001054945"/>
    </source>
</evidence>
<gene>
    <name evidence="2" type="primary">AVEN_132431_1</name>
    <name evidence="2" type="ORF">CEXT_715001</name>
</gene>
<dbReference type="EMBL" id="BPLR01020434">
    <property type="protein sequence ID" value="GIX78702.1"/>
    <property type="molecule type" value="Genomic_DNA"/>
</dbReference>
<accession>A0AAV4N555</accession>
<feature type="compositionally biased region" description="Polar residues" evidence="1">
    <location>
        <begin position="289"/>
        <end position="299"/>
    </location>
</feature>
<evidence type="ECO:0000313" key="2">
    <source>
        <dbReference type="EMBL" id="GIX78702.1"/>
    </source>
</evidence>
<evidence type="ECO:0000256" key="1">
    <source>
        <dbReference type="SAM" id="MobiDB-lite"/>
    </source>
</evidence>
<comment type="caution">
    <text evidence="2">The sequence shown here is derived from an EMBL/GenBank/DDBJ whole genome shotgun (WGS) entry which is preliminary data.</text>
</comment>
<feature type="region of interest" description="Disordered" evidence="1">
    <location>
        <begin position="133"/>
        <end position="157"/>
    </location>
</feature>
<protein>
    <submittedName>
        <fullName evidence="2">Uncharacterized protein</fullName>
    </submittedName>
</protein>
<name>A0AAV4N555_CAEEX</name>
<dbReference type="AlphaFoldDB" id="A0AAV4N555"/>
<feature type="compositionally biased region" description="Low complexity" evidence="1">
    <location>
        <begin position="16"/>
        <end position="27"/>
    </location>
</feature>
<keyword evidence="3" id="KW-1185">Reference proteome</keyword>
<sequence length="299" mass="33668">MSVRRRLPLDGITPESKSNSSSLTVLSPQHDLLTGALDGKRTSPSLEIPISPIKKRTDCPQFGGNFNSSGEKTELLQRRASYYQTGKTSDTKESGNVNGTLQRRISCLQSPTDQENLMVDKLKNSIQLYINSEKRSPEIPKSENRLHPSSSNTDIPFVDSEADVSFDDRRFRRLQKQRQTLTKSSKSTADVSFQEEVCEQKASSAPYITTIHLDIVSDAKTLSLSEPCISNKRKPSPFSPMEEEENKSLENDYMKPSLNYDDLKIPMSPMEEEENKSLNQHPKHLFTPDDSTVTFSPYS</sequence>
<feature type="region of interest" description="Disordered" evidence="1">
    <location>
        <begin position="227"/>
        <end position="299"/>
    </location>
</feature>